<comment type="similarity">
    <text evidence="1">Belongs to the AHA1 family.</text>
</comment>
<feature type="domain" description="Activator of Hsp90 ATPase homologue 1/2-like C-terminal" evidence="2">
    <location>
        <begin position="23"/>
        <end position="159"/>
    </location>
</feature>
<reference evidence="3 4" key="1">
    <citation type="submission" date="2017-05" db="EMBL/GenBank/DDBJ databases">
        <authorList>
            <person name="Varghese N."/>
            <person name="Submissions S."/>
        </authorList>
    </citation>
    <scope>NUCLEOTIDE SEQUENCE [LARGE SCALE GENOMIC DNA]</scope>
    <source>
        <strain evidence="3 4">DSM 18015</strain>
    </source>
</reference>
<dbReference type="Proteomes" id="UP001158050">
    <property type="component" value="Unassembled WGS sequence"/>
</dbReference>
<dbReference type="SUPFAM" id="SSF55961">
    <property type="entry name" value="Bet v1-like"/>
    <property type="match status" value="1"/>
</dbReference>
<evidence type="ECO:0000313" key="4">
    <source>
        <dbReference type="Proteomes" id="UP001158050"/>
    </source>
</evidence>
<comment type="caution">
    <text evidence="3">The sequence shown here is derived from an EMBL/GenBank/DDBJ whole genome shotgun (WGS) entry which is preliminary data.</text>
</comment>
<dbReference type="EMBL" id="FXUO01000002">
    <property type="protein sequence ID" value="SMP90632.1"/>
    <property type="molecule type" value="Genomic_DNA"/>
</dbReference>
<keyword evidence="4" id="KW-1185">Reference proteome</keyword>
<gene>
    <name evidence="3" type="ORF">SAMN05421679_102395</name>
</gene>
<evidence type="ECO:0000259" key="2">
    <source>
        <dbReference type="Pfam" id="PF08327"/>
    </source>
</evidence>
<dbReference type="Gene3D" id="3.30.530.20">
    <property type="match status" value="1"/>
</dbReference>
<dbReference type="RefSeq" id="WP_283415884.1">
    <property type="nucleotide sequence ID" value="NZ_FXUO01000002.1"/>
</dbReference>
<evidence type="ECO:0000256" key="1">
    <source>
        <dbReference type="ARBA" id="ARBA00006817"/>
    </source>
</evidence>
<evidence type="ECO:0000313" key="3">
    <source>
        <dbReference type="EMBL" id="SMP90632.1"/>
    </source>
</evidence>
<organism evidence="3 4">
    <name type="scientific">Epilithonimonas pallida</name>
    <dbReference type="NCBI Taxonomy" id="373671"/>
    <lineage>
        <taxon>Bacteria</taxon>
        <taxon>Pseudomonadati</taxon>
        <taxon>Bacteroidota</taxon>
        <taxon>Flavobacteriia</taxon>
        <taxon>Flavobacteriales</taxon>
        <taxon>Weeksellaceae</taxon>
        <taxon>Chryseobacterium group</taxon>
        <taxon>Epilithonimonas</taxon>
    </lineage>
</organism>
<proteinExistence type="inferred from homology"/>
<protein>
    <submittedName>
        <fullName evidence="3">Uncharacterized conserved protein YndB, AHSA1/START domain</fullName>
    </submittedName>
</protein>
<accession>A0ABY1R0G1</accession>
<sequence>MNSEIVFNKDSDTGVYVMKVYKADVSTLWDYFTKSELIDQWWAPKPWQCETEKMDFRENGVWLYAMKGPDGEKEMALANYGEIMHHRSISWTDAFADDKGKARTDLPQTSWLIGFTGIDEGTRMTFNLHFNSKVEMNQLIEMGFEEGFKMGLNQLEDIVAKD</sequence>
<name>A0ABY1R0G1_9FLAO</name>
<dbReference type="Pfam" id="PF08327">
    <property type="entry name" value="AHSA1"/>
    <property type="match status" value="1"/>
</dbReference>
<dbReference type="InterPro" id="IPR023393">
    <property type="entry name" value="START-like_dom_sf"/>
</dbReference>
<dbReference type="InterPro" id="IPR013538">
    <property type="entry name" value="ASHA1/2-like_C"/>
</dbReference>